<sequence length="96" mass="11142">MTTAPCIVCKGSGIQKCRTQTMTSEGWTEEKPLELTCIWCDDGQQTVAQAQDVINYRNAWCKCPRYGFRKRNVRYIERRHAIDVMCNKCDKYLQVG</sequence>
<reference evidence="1" key="1">
    <citation type="journal article" date="2015" name="Nature">
        <title>Complex archaea that bridge the gap between prokaryotes and eukaryotes.</title>
        <authorList>
            <person name="Spang A."/>
            <person name="Saw J.H."/>
            <person name="Jorgensen S.L."/>
            <person name="Zaremba-Niedzwiedzka K."/>
            <person name="Martijn J."/>
            <person name="Lind A.E."/>
            <person name="van Eijk R."/>
            <person name="Schleper C."/>
            <person name="Guy L."/>
            <person name="Ettema T.J."/>
        </authorList>
    </citation>
    <scope>NUCLEOTIDE SEQUENCE</scope>
</reference>
<accession>A0A0F9N064</accession>
<name>A0A0F9N064_9ZZZZ</name>
<gene>
    <name evidence="1" type="ORF">LCGC14_1395640</name>
</gene>
<comment type="caution">
    <text evidence="1">The sequence shown here is derived from an EMBL/GenBank/DDBJ whole genome shotgun (WGS) entry which is preliminary data.</text>
</comment>
<evidence type="ECO:0000313" key="1">
    <source>
        <dbReference type="EMBL" id="KKM74907.1"/>
    </source>
</evidence>
<dbReference type="EMBL" id="LAZR01009064">
    <property type="protein sequence ID" value="KKM74907.1"/>
    <property type="molecule type" value="Genomic_DNA"/>
</dbReference>
<protein>
    <submittedName>
        <fullName evidence="1">Uncharacterized protein</fullName>
    </submittedName>
</protein>
<proteinExistence type="predicted"/>
<organism evidence="1">
    <name type="scientific">marine sediment metagenome</name>
    <dbReference type="NCBI Taxonomy" id="412755"/>
    <lineage>
        <taxon>unclassified sequences</taxon>
        <taxon>metagenomes</taxon>
        <taxon>ecological metagenomes</taxon>
    </lineage>
</organism>
<dbReference type="AlphaFoldDB" id="A0A0F9N064"/>